<evidence type="ECO:0000256" key="2">
    <source>
        <dbReference type="ARBA" id="ARBA00023210"/>
    </source>
</evidence>
<dbReference type="InterPro" id="IPR038594">
    <property type="entry name" value="SepF-like_sf"/>
</dbReference>
<evidence type="ECO:0000256" key="4">
    <source>
        <dbReference type="ARBA" id="ARBA00044936"/>
    </source>
</evidence>
<dbReference type="EMBL" id="JBHLZP010000157">
    <property type="protein sequence ID" value="MFB9834742.1"/>
    <property type="molecule type" value="Genomic_DNA"/>
</dbReference>
<keyword evidence="3" id="KW-0131">Cell cycle</keyword>
<gene>
    <name evidence="5" type="ORF">ACFFNX_21375</name>
</gene>
<dbReference type="GO" id="GO:0051301">
    <property type="term" value="P:cell division"/>
    <property type="evidence" value="ECO:0007669"/>
    <property type="project" value="UniProtKB-KW"/>
</dbReference>
<evidence type="ECO:0000313" key="5">
    <source>
        <dbReference type="EMBL" id="MFB9834742.1"/>
    </source>
</evidence>
<organism evidence="5 6">
    <name type="scientific">Actinoallomurus acaciae</name>
    <dbReference type="NCBI Taxonomy" id="502577"/>
    <lineage>
        <taxon>Bacteria</taxon>
        <taxon>Bacillati</taxon>
        <taxon>Actinomycetota</taxon>
        <taxon>Actinomycetes</taxon>
        <taxon>Streptosporangiales</taxon>
        <taxon>Thermomonosporaceae</taxon>
        <taxon>Actinoallomurus</taxon>
    </lineage>
</organism>
<dbReference type="Gene3D" id="3.30.110.150">
    <property type="entry name" value="SepF-like protein"/>
    <property type="match status" value="1"/>
</dbReference>
<dbReference type="PANTHER" id="PTHR35798:SF1">
    <property type="entry name" value="CELL DIVISION PROTEIN SEPF"/>
    <property type="match status" value="1"/>
</dbReference>
<dbReference type="InterPro" id="IPR023052">
    <property type="entry name" value="Cell_div_SepF"/>
</dbReference>
<keyword evidence="2" id="KW-0717">Septation</keyword>
<dbReference type="Pfam" id="PF04472">
    <property type="entry name" value="SepF"/>
    <property type="match status" value="1"/>
</dbReference>
<evidence type="ECO:0000256" key="3">
    <source>
        <dbReference type="ARBA" id="ARBA00023306"/>
    </source>
</evidence>
<comment type="caution">
    <text evidence="5">The sequence shown here is derived from an EMBL/GenBank/DDBJ whole genome shotgun (WGS) entry which is preliminary data.</text>
</comment>
<accession>A0ABV5YJZ1</accession>
<dbReference type="Proteomes" id="UP001589627">
    <property type="component" value="Unassembled WGS sequence"/>
</dbReference>
<protein>
    <submittedName>
        <fullName evidence="5">Cell division protein SepF</fullName>
    </submittedName>
</protein>
<dbReference type="InterPro" id="IPR007561">
    <property type="entry name" value="Cell_div_SepF/SepF-rel"/>
</dbReference>
<comment type="function">
    <text evidence="4">Cell division protein that is part of the divisome complex and is recruited early to the Z-ring. Probably stimulates Z-ring formation, perhaps through the cross-linking of FtsZ protofilaments. Its function overlaps with FtsA.</text>
</comment>
<keyword evidence="6" id="KW-1185">Reference proteome</keyword>
<sequence>MIVERVCARDYNDVQHVGHYFCRGVLVVMDLTAMTDEEARQLVDFCAGLICARGGDMERLSPKVFMLVPSVSATPSTTTGIVKRLRPRDYNEVLYVGHYFREGIWI</sequence>
<keyword evidence="1 5" id="KW-0132">Cell division</keyword>
<evidence type="ECO:0000256" key="1">
    <source>
        <dbReference type="ARBA" id="ARBA00022618"/>
    </source>
</evidence>
<dbReference type="RefSeq" id="WP_378204928.1">
    <property type="nucleotide sequence ID" value="NZ_JBHLZP010000157.1"/>
</dbReference>
<name>A0ABV5YJZ1_9ACTN</name>
<proteinExistence type="predicted"/>
<evidence type="ECO:0000313" key="6">
    <source>
        <dbReference type="Proteomes" id="UP001589627"/>
    </source>
</evidence>
<reference evidence="5 6" key="1">
    <citation type="submission" date="2024-09" db="EMBL/GenBank/DDBJ databases">
        <authorList>
            <person name="Sun Q."/>
            <person name="Mori K."/>
        </authorList>
    </citation>
    <scope>NUCLEOTIDE SEQUENCE [LARGE SCALE GENOMIC DNA]</scope>
    <source>
        <strain evidence="5 6">TBRC 0563</strain>
    </source>
</reference>
<dbReference type="PANTHER" id="PTHR35798">
    <property type="entry name" value="CELL DIVISION PROTEIN SEPF"/>
    <property type="match status" value="1"/>
</dbReference>